<dbReference type="InterPro" id="IPR036908">
    <property type="entry name" value="RlpA-like_sf"/>
</dbReference>
<gene>
    <name evidence="4" type="ORF">EDD62_1063</name>
</gene>
<dbReference type="Pfam" id="PF01476">
    <property type="entry name" value="LysM"/>
    <property type="match status" value="3"/>
</dbReference>
<dbReference type="SMART" id="SM00257">
    <property type="entry name" value="LysM"/>
    <property type="match status" value="3"/>
</dbReference>
<comment type="caution">
    <text evidence="4">The sequence shown here is derived from an EMBL/GenBank/DDBJ whole genome shotgun (WGS) entry which is preliminary data.</text>
</comment>
<dbReference type="InterPro" id="IPR018392">
    <property type="entry name" value="LysM"/>
</dbReference>
<dbReference type="Gene3D" id="2.40.40.10">
    <property type="entry name" value="RlpA-like domain"/>
    <property type="match status" value="1"/>
</dbReference>
<dbReference type="RefSeq" id="WP_123807820.1">
    <property type="nucleotide sequence ID" value="NZ_RKRK01000003.1"/>
</dbReference>
<evidence type="ECO:0000259" key="3">
    <source>
        <dbReference type="PROSITE" id="PS51782"/>
    </source>
</evidence>
<dbReference type="InterPro" id="IPR010611">
    <property type="entry name" value="3D_dom"/>
</dbReference>
<evidence type="ECO:0000256" key="1">
    <source>
        <dbReference type="SAM" id="MobiDB-lite"/>
    </source>
</evidence>
<feature type="chain" id="PRO_5017961817" evidence="2">
    <location>
        <begin position="25"/>
        <end position="365"/>
    </location>
</feature>
<dbReference type="Proteomes" id="UP000277108">
    <property type="component" value="Unassembled WGS sequence"/>
</dbReference>
<feature type="domain" description="LysM" evidence="3">
    <location>
        <begin position="100"/>
        <end position="143"/>
    </location>
</feature>
<feature type="compositionally biased region" description="Basic and acidic residues" evidence="1">
    <location>
        <begin position="230"/>
        <end position="240"/>
    </location>
</feature>
<dbReference type="Gene3D" id="3.10.350.10">
    <property type="entry name" value="LysM domain"/>
    <property type="match status" value="3"/>
</dbReference>
<keyword evidence="5" id="KW-1185">Reference proteome</keyword>
<dbReference type="AlphaFoldDB" id="A0A3N5BFZ5"/>
<dbReference type="PANTHER" id="PTHR33734:SF22">
    <property type="entry name" value="MEMBRANE-BOUND LYTIC MUREIN TRANSGLYCOSYLASE D"/>
    <property type="match status" value="1"/>
</dbReference>
<feature type="domain" description="LysM" evidence="3">
    <location>
        <begin position="174"/>
        <end position="217"/>
    </location>
</feature>
<dbReference type="SUPFAM" id="SSF50685">
    <property type="entry name" value="Barwin-like endoglucanases"/>
    <property type="match status" value="1"/>
</dbReference>
<reference evidence="4 5" key="1">
    <citation type="submission" date="2018-11" db="EMBL/GenBank/DDBJ databases">
        <title>Genomic Encyclopedia of Type Strains, Phase IV (KMG-IV): sequencing the most valuable type-strain genomes for metagenomic binning, comparative biology and taxonomic classification.</title>
        <authorList>
            <person name="Goeker M."/>
        </authorList>
    </citation>
    <scope>NUCLEOTIDE SEQUENCE [LARGE SCALE GENOMIC DNA]</scope>
    <source>
        <strain evidence="4 5">DSM 29158</strain>
    </source>
</reference>
<dbReference type="CDD" id="cd14667">
    <property type="entry name" value="3D_containing_proteins"/>
    <property type="match status" value="1"/>
</dbReference>
<accession>A0A3N5BFZ5</accession>
<evidence type="ECO:0000256" key="2">
    <source>
        <dbReference type="SAM" id="SignalP"/>
    </source>
</evidence>
<dbReference type="OrthoDB" id="9798935at2"/>
<dbReference type="GO" id="GO:0008932">
    <property type="term" value="F:lytic endotransglycosylase activity"/>
    <property type="evidence" value="ECO:0007669"/>
    <property type="project" value="TreeGrafter"/>
</dbReference>
<protein>
    <submittedName>
        <fullName evidence="4">3D (Asp-Asp-Asp) domain-containing protein</fullName>
    </submittedName>
</protein>
<proteinExistence type="predicted"/>
<feature type="region of interest" description="Disordered" evidence="1">
    <location>
        <begin position="227"/>
        <end position="264"/>
    </location>
</feature>
<dbReference type="GO" id="GO:0004553">
    <property type="term" value="F:hydrolase activity, hydrolyzing O-glycosyl compounds"/>
    <property type="evidence" value="ECO:0007669"/>
    <property type="project" value="InterPro"/>
</dbReference>
<feature type="domain" description="LysM" evidence="3">
    <location>
        <begin position="28"/>
        <end position="71"/>
    </location>
</feature>
<evidence type="ECO:0000313" key="5">
    <source>
        <dbReference type="Proteomes" id="UP000277108"/>
    </source>
</evidence>
<dbReference type="InterPro" id="IPR036779">
    <property type="entry name" value="LysM_dom_sf"/>
</dbReference>
<dbReference type="PANTHER" id="PTHR33734">
    <property type="entry name" value="LYSM DOMAIN-CONTAINING GPI-ANCHORED PROTEIN 2"/>
    <property type="match status" value="1"/>
</dbReference>
<feature type="signal peptide" evidence="2">
    <location>
        <begin position="1"/>
        <end position="24"/>
    </location>
</feature>
<organism evidence="4 5">
    <name type="scientific">Abyssicoccus albus</name>
    <dbReference type="NCBI Taxonomy" id="1817405"/>
    <lineage>
        <taxon>Bacteria</taxon>
        <taxon>Bacillati</taxon>
        <taxon>Bacillota</taxon>
        <taxon>Bacilli</taxon>
        <taxon>Bacillales</taxon>
        <taxon>Abyssicoccaceae</taxon>
    </lineage>
</organism>
<dbReference type="InterPro" id="IPR059180">
    <property type="entry name" value="3D_YorM"/>
</dbReference>
<dbReference type="PROSITE" id="PS51782">
    <property type="entry name" value="LYSM"/>
    <property type="match status" value="3"/>
</dbReference>
<dbReference type="GO" id="GO:0009254">
    <property type="term" value="P:peptidoglycan turnover"/>
    <property type="evidence" value="ECO:0007669"/>
    <property type="project" value="InterPro"/>
</dbReference>
<sequence length="365" mass="38569">MKKIVTVGAVAAFATGLAYNSADASEQTNHTVKTGDTLFAIAQKYNTSVSELKSLNNISSHLIYPNQVIKVSAGEEEVSTQVASKSEAKESNQSGNVSASTYKIQSGDTLYKIAQKYNTSVSALKSLNNLSSDLIIAGHTLKVSGEATPSKVENTTVKTEVKKEDITQNTTNVTTHKVRSGDTLGKIAKQYNTSVAKLQSLNNLSSYMIYAGTTLKVDGEVSKVQAAPKRQVEAKPEPKKAAPQQTQVAKPQAKKAPVTSQSTGRTIRVEATHYTAFCAGCIGITAAGYDVRNTIYAKGLRVVAVDPRVIPLGSKVRVSTPYGSFDAIAGDTGGAIKGNRIDILVGSRGEALNLGRVGATVTVLR</sequence>
<name>A0A3N5BFZ5_9BACL</name>
<dbReference type="GO" id="GO:0019867">
    <property type="term" value="C:outer membrane"/>
    <property type="evidence" value="ECO:0007669"/>
    <property type="project" value="InterPro"/>
</dbReference>
<dbReference type="CDD" id="cd00118">
    <property type="entry name" value="LysM"/>
    <property type="match status" value="3"/>
</dbReference>
<evidence type="ECO:0000313" key="4">
    <source>
        <dbReference type="EMBL" id="RPF56427.1"/>
    </source>
</evidence>
<keyword evidence="2" id="KW-0732">Signal</keyword>
<dbReference type="Pfam" id="PF06725">
    <property type="entry name" value="3D"/>
    <property type="match status" value="1"/>
</dbReference>
<dbReference type="SUPFAM" id="SSF54106">
    <property type="entry name" value="LysM domain"/>
    <property type="match status" value="3"/>
</dbReference>
<dbReference type="EMBL" id="RKRK01000003">
    <property type="protein sequence ID" value="RPF56427.1"/>
    <property type="molecule type" value="Genomic_DNA"/>
</dbReference>